<feature type="transmembrane region" description="Helical" evidence="1">
    <location>
        <begin position="6"/>
        <end position="30"/>
    </location>
</feature>
<organism evidence="2 3">
    <name type="scientific">Neocallimastix californiae</name>
    <dbReference type="NCBI Taxonomy" id="1754190"/>
    <lineage>
        <taxon>Eukaryota</taxon>
        <taxon>Fungi</taxon>
        <taxon>Fungi incertae sedis</taxon>
        <taxon>Chytridiomycota</taxon>
        <taxon>Chytridiomycota incertae sedis</taxon>
        <taxon>Neocallimastigomycetes</taxon>
        <taxon>Neocallimastigales</taxon>
        <taxon>Neocallimastigaceae</taxon>
        <taxon>Neocallimastix</taxon>
    </lineage>
</organism>
<dbReference type="AlphaFoldDB" id="A0A1Y2BAY1"/>
<accession>A0A1Y2BAY1</accession>
<keyword evidence="1" id="KW-1133">Transmembrane helix</keyword>
<keyword evidence="1" id="KW-0472">Membrane</keyword>
<keyword evidence="3" id="KW-1185">Reference proteome</keyword>
<sequence>MDTIGLILLIIMVLFIIIRFACIPNLFLLLDNPRENINNNDNVCEEVDENNDINESKERNRQLEDCLPPYTPLNNVNTSRILSLQKEESSVPEYYSLSLLSSPLLSSTISTIELNGYETVININELPPPPSYESCNDNHEESIPDIPINNDTDIITNGSINNKINF</sequence>
<evidence type="ECO:0000256" key="1">
    <source>
        <dbReference type="SAM" id="Phobius"/>
    </source>
</evidence>
<protein>
    <submittedName>
        <fullName evidence="2">Uncharacterized protein</fullName>
    </submittedName>
</protein>
<dbReference type="EMBL" id="MCOG01000168">
    <property type="protein sequence ID" value="ORY31690.1"/>
    <property type="molecule type" value="Genomic_DNA"/>
</dbReference>
<reference evidence="2 3" key="1">
    <citation type="submission" date="2016-08" db="EMBL/GenBank/DDBJ databases">
        <title>A Parts List for Fungal Cellulosomes Revealed by Comparative Genomics.</title>
        <authorList>
            <consortium name="DOE Joint Genome Institute"/>
            <person name="Haitjema C.H."/>
            <person name="Gilmore S.P."/>
            <person name="Henske J.K."/>
            <person name="Solomon K.V."/>
            <person name="De Groot R."/>
            <person name="Kuo A."/>
            <person name="Mondo S.J."/>
            <person name="Salamov A.A."/>
            <person name="Labutti K."/>
            <person name="Zhao Z."/>
            <person name="Chiniquy J."/>
            <person name="Barry K."/>
            <person name="Brewer H.M."/>
            <person name="Purvine S.O."/>
            <person name="Wright A.T."/>
            <person name="Boxma B."/>
            <person name="Van Alen T."/>
            <person name="Hackstein J.H."/>
            <person name="Baker S.E."/>
            <person name="Grigoriev I.V."/>
            <person name="O'Malley M.A."/>
        </authorList>
    </citation>
    <scope>NUCLEOTIDE SEQUENCE [LARGE SCALE GENOMIC DNA]</scope>
    <source>
        <strain evidence="2 3">G1</strain>
    </source>
</reference>
<dbReference type="Proteomes" id="UP000193920">
    <property type="component" value="Unassembled WGS sequence"/>
</dbReference>
<name>A0A1Y2BAY1_9FUNG</name>
<keyword evidence="1" id="KW-0812">Transmembrane</keyword>
<evidence type="ECO:0000313" key="2">
    <source>
        <dbReference type="EMBL" id="ORY31690.1"/>
    </source>
</evidence>
<proteinExistence type="predicted"/>
<evidence type="ECO:0000313" key="3">
    <source>
        <dbReference type="Proteomes" id="UP000193920"/>
    </source>
</evidence>
<gene>
    <name evidence="2" type="ORF">LY90DRAFT_512397</name>
</gene>
<comment type="caution">
    <text evidence="2">The sequence shown here is derived from an EMBL/GenBank/DDBJ whole genome shotgun (WGS) entry which is preliminary data.</text>
</comment>